<dbReference type="NCBIfam" id="NF006969">
    <property type="entry name" value="PRK09441.1-2"/>
    <property type="match status" value="1"/>
</dbReference>
<dbReference type="SMART" id="SM00642">
    <property type="entry name" value="Aamy"/>
    <property type="match status" value="1"/>
</dbReference>
<keyword evidence="4" id="KW-1185">Reference proteome</keyword>
<protein>
    <submittedName>
        <fullName evidence="3">Glycoside hydrolase superfamily</fullName>
    </submittedName>
</protein>
<dbReference type="OrthoDB" id="550577at2759"/>
<gene>
    <name evidence="3" type="ORF">BDV26DRAFT_279379</name>
</gene>
<evidence type="ECO:0000259" key="2">
    <source>
        <dbReference type="SMART" id="SM00642"/>
    </source>
</evidence>
<dbReference type="GO" id="GO:0016787">
    <property type="term" value="F:hydrolase activity"/>
    <property type="evidence" value="ECO:0007669"/>
    <property type="project" value="UniProtKB-KW"/>
</dbReference>
<comment type="similarity">
    <text evidence="1">Belongs to the glycosyl hydrolase 13 family.</text>
</comment>
<dbReference type="Gene3D" id="2.60.40.1180">
    <property type="entry name" value="Golgi alpha-mannosidase II"/>
    <property type="match status" value="1"/>
</dbReference>
<dbReference type="EMBL" id="ML736179">
    <property type="protein sequence ID" value="KAE8380609.1"/>
    <property type="molecule type" value="Genomic_DNA"/>
</dbReference>
<dbReference type="Gene3D" id="2.40.30.140">
    <property type="match status" value="1"/>
</dbReference>
<dbReference type="GO" id="GO:0005975">
    <property type="term" value="P:carbohydrate metabolic process"/>
    <property type="evidence" value="ECO:0007669"/>
    <property type="project" value="InterPro"/>
</dbReference>
<evidence type="ECO:0000313" key="4">
    <source>
        <dbReference type="Proteomes" id="UP000326198"/>
    </source>
</evidence>
<dbReference type="Pfam" id="PF00128">
    <property type="entry name" value="Alpha-amylase"/>
    <property type="match status" value="1"/>
</dbReference>
<feature type="domain" description="Glycosyl hydrolase family 13 catalytic" evidence="2">
    <location>
        <begin position="118"/>
        <end position="504"/>
    </location>
</feature>
<sequence length="614" mass="69635">MILVTHGGQEGKRSISSLTSNSNRRCLFAYSDLFHTDYFDTEVVDTSIEVKQRMMTHPSYIWLYPSENQLWLIGLFHQLHFVTSRGGFHSVQVINVAHPVLGAQHLAKLPSWDTPDNSLMLQGFEWHVPDDQGHWKRLQRSLVSLKSIGIDSIWIPPGCKAMTPSGNGYDIYDLYDLGEFDQKGSRSTKWGSKAELQSLAHSAQNLGIGIYWDAVLNHKAGADYTERFSAVKVDPKDRSVEISAAKEIDGWVGFSFPGRDGIYSSMKYSWHHFSGVDWDEARKKKAIYKVASKRWSDDVAHEKGNYDYLMFADLDYSNLEVQTDVLRWGEWVGSQLPLCGMRLDASKHYSADFQKKFINHVRATVGQQLFFVAEYWSGDIRVLIRYLQEMDYQLSLFDAPLVGRFSRVSRTGGADLRKIFDDTLVESTPAHAITLVMNHDTQPGQSLEAPISSFFKPLAYALILLRDKGQPCIFYGDLYGIRRGIKNPMTPSCGGKLPVLARARKLYAYGEQCDYFDQANCIGFVRYGNLHHPSGLACIMSNVGASQKRMYVGRRHARERWTDILGWHPKTVIIDKKGYGVFPVFAMQVGVWVNLAAEGRESLLQPFEVGIYDN</sequence>
<dbReference type="AlphaFoldDB" id="A0A5N7BFT8"/>
<reference evidence="3 4" key="1">
    <citation type="submission" date="2019-04" db="EMBL/GenBank/DDBJ databases">
        <title>Friends and foes A comparative genomics studyof 23 Aspergillus species from section Flavi.</title>
        <authorList>
            <consortium name="DOE Joint Genome Institute"/>
            <person name="Kjaerbolling I."/>
            <person name="Vesth T."/>
            <person name="Frisvad J.C."/>
            <person name="Nybo J.L."/>
            <person name="Theobald S."/>
            <person name="Kildgaard S."/>
            <person name="Isbrandt T."/>
            <person name="Kuo A."/>
            <person name="Sato A."/>
            <person name="Lyhne E.K."/>
            <person name="Kogle M.E."/>
            <person name="Wiebenga A."/>
            <person name="Kun R.S."/>
            <person name="Lubbers R.J."/>
            <person name="Makela M.R."/>
            <person name="Barry K."/>
            <person name="Chovatia M."/>
            <person name="Clum A."/>
            <person name="Daum C."/>
            <person name="Haridas S."/>
            <person name="He G."/>
            <person name="LaButti K."/>
            <person name="Lipzen A."/>
            <person name="Mondo S."/>
            <person name="Riley R."/>
            <person name="Salamov A."/>
            <person name="Simmons B.A."/>
            <person name="Magnuson J.K."/>
            <person name="Henrissat B."/>
            <person name="Mortensen U.H."/>
            <person name="Larsen T.O."/>
            <person name="Devries R.P."/>
            <person name="Grigoriev I.V."/>
            <person name="Machida M."/>
            <person name="Baker S.E."/>
            <person name="Andersen M.R."/>
        </authorList>
    </citation>
    <scope>NUCLEOTIDE SEQUENCE [LARGE SCALE GENOMIC DNA]</scope>
    <source>
        <strain evidence="3 4">IBT 29228</strain>
    </source>
</reference>
<dbReference type="SUPFAM" id="SSF51011">
    <property type="entry name" value="Glycosyl hydrolase domain"/>
    <property type="match status" value="1"/>
</dbReference>
<dbReference type="Gene3D" id="3.20.20.80">
    <property type="entry name" value="Glycosidases"/>
    <property type="match status" value="1"/>
</dbReference>
<dbReference type="CDD" id="cd11318">
    <property type="entry name" value="AmyAc_bac_fung_AmyA"/>
    <property type="match status" value="1"/>
</dbReference>
<dbReference type="NCBIfam" id="NF006968">
    <property type="entry name" value="PRK09441.1-1"/>
    <property type="match status" value="1"/>
</dbReference>
<proteinExistence type="inferred from homology"/>
<dbReference type="SUPFAM" id="SSF51445">
    <property type="entry name" value="(Trans)glycosidases"/>
    <property type="match status" value="1"/>
</dbReference>
<dbReference type="PANTHER" id="PTHR43447">
    <property type="entry name" value="ALPHA-AMYLASE"/>
    <property type="match status" value="1"/>
</dbReference>
<evidence type="ECO:0000256" key="1">
    <source>
        <dbReference type="ARBA" id="ARBA00008061"/>
    </source>
</evidence>
<accession>A0A5N7BFT8</accession>
<dbReference type="InterPro" id="IPR017853">
    <property type="entry name" value="GH"/>
</dbReference>
<name>A0A5N7BFT8_9EURO</name>
<dbReference type="InterPro" id="IPR006047">
    <property type="entry name" value="GH13_cat_dom"/>
</dbReference>
<dbReference type="InterPro" id="IPR013780">
    <property type="entry name" value="Glyco_hydro_b"/>
</dbReference>
<dbReference type="Proteomes" id="UP000326198">
    <property type="component" value="Unassembled WGS sequence"/>
</dbReference>
<evidence type="ECO:0000313" key="3">
    <source>
        <dbReference type="EMBL" id="KAE8380609.1"/>
    </source>
</evidence>
<organism evidence="3 4">
    <name type="scientific">Aspergillus bertholletiae</name>
    <dbReference type="NCBI Taxonomy" id="1226010"/>
    <lineage>
        <taxon>Eukaryota</taxon>
        <taxon>Fungi</taxon>
        <taxon>Dikarya</taxon>
        <taxon>Ascomycota</taxon>
        <taxon>Pezizomycotina</taxon>
        <taxon>Eurotiomycetes</taxon>
        <taxon>Eurotiomycetidae</taxon>
        <taxon>Eurotiales</taxon>
        <taxon>Aspergillaceae</taxon>
        <taxon>Aspergillus</taxon>
        <taxon>Aspergillus subgen. Circumdati</taxon>
    </lineage>
</organism>
<keyword evidence="3" id="KW-0378">Hydrolase</keyword>